<protein>
    <submittedName>
        <fullName evidence="1">Uncharacterized protein</fullName>
    </submittedName>
</protein>
<evidence type="ECO:0000313" key="2">
    <source>
        <dbReference type="Proteomes" id="UP000774326"/>
    </source>
</evidence>
<accession>A0A9P8Q3Q8</accession>
<dbReference type="Proteomes" id="UP000774326">
    <property type="component" value="Unassembled WGS sequence"/>
</dbReference>
<dbReference type="AlphaFoldDB" id="A0A9P8Q3Q8"/>
<gene>
    <name evidence="1" type="ORF">WICPIJ_006835</name>
</gene>
<keyword evidence="2" id="KW-1185">Reference proteome</keyword>
<name>A0A9P8Q3Q8_WICPI</name>
<proteinExistence type="predicted"/>
<sequence length="160" mass="17877">MATKKFERALNSNLLNGLTVAERIIKTVGIIKDWVEERDKGNRHSEHDLLDIKHSGCDRLVRFKSLNGNNSGVEVHDDSGSGNESRQGRQDVLIDTVIWSLEDCLDLENHRTLNEENEQKLQDIGNGRNVQVRLTDSELIEPCELSSDGVGTAKGVDNVE</sequence>
<reference evidence="1" key="1">
    <citation type="journal article" date="2021" name="Open Biol.">
        <title>Shared evolutionary footprints suggest mitochondrial oxidative damage underlies multiple complex I losses in fungi.</title>
        <authorList>
            <person name="Schikora-Tamarit M.A."/>
            <person name="Marcet-Houben M."/>
            <person name="Nosek J."/>
            <person name="Gabaldon T."/>
        </authorList>
    </citation>
    <scope>NUCLEOTIDE SEQUENCE</scope>
    <source>
        <strain evidence="1">CBS2887</strain>
    </source>
</reference>
<reference evidence="1" key="2">
    <citation type="submission" date="2021-01" db="EMBL/GenBank/DDBJ databases">
        <authorList>
            <person name="Schikora-Tamarit M.A."/>
        </authorList>
    </citation>
    <scope>NUCLEOTIDE SEQUENCE</scope>
    <source>
        <strain evidence="1">CBS2887</strain>
    </source>
</reference>
<dbReference type="EMBL" id="JAEUBG010003860">
    <property type="protein sequence ID" value="KAH3682214.1"/>
    <property type="molecule type" value="Genomic_DNA"/>
</dbReference>
<comment type="caution">
    <text evidence="1">The sequence shown here is derived from an EMBL/GenBank/DDBJ whole genome shotgun (WGS) entry which is preliminary data.</text>
</comment>
<evidence type="ECO:0000313" key="1">
    <source>
        <dbReference type="EMBL" id="KAH3682214.1"/>
    </source>
</evidence>
<organism evidence="1 2">
    <name type="scientific">Wickerhamomyces pijperi</name>
    <name type="common">Yeast</name>
    <name type="synonym">Pichia pijperi</name>
    <dbReference type="NCBI Taxonomy" id="599730"/>
    <lineage>
        <taxon>Eukaryota</taxon>
        <taxon>Fungi</taxon>
        <taxon>Dikarya</taxon>
        <taxon>Ascomycota</taxon>
        <taxon>Saccharomycotina</taxon>
        <taxon>Saccharomycetes</taxon>
        <taxon>Phaffomycetales</taxon>
        <taxon>Wickerhamomycetaceae</taxon>
        <taxon>Wickerhamomyces</taxon>
    </lineage>
</organism>